<keyword evidence="6" id="KW-1185">Reference proteome</keyword>
<evidence type="ECO:0000313" key="6">
    <source>
        <dbReference type="Proteomes" id="UP000000448"/>
    </source>
</evidence>
<sequence length="120" mass="13515">MKFTVKKPIPGFENVNEVELSKVDESIAVLKDNEGRALFSLINPFVLREYSFDVPADVKALLDINENSNIEVYNNIVMKDPVTESVVNFKAPFLFNLDNNTCAQVVLGEEKFAKLGDFIK</sequence>
<evidence type="ECO:0000256" key="1">
    <source>
        <dbReference type="ARBA" id="ARBA00022490"/>
    </source>
</evidence>
<dbReference type="PANTHER" id="PTHR39190">
    <property type="entry name" value="FLAGELLAR ASSEMBLY FACTOR FLIW"/>
    <property type="match status" value="1"/>
</dbReference>
<protein>
    <recommendedName>
        <fullName evidence="7">Flagellar assembly factor FliW</fullName>
    </recommendedName>
</protein>
<dbReference type="HOGENOM" id="CLU_112356_2_0_7"/>
<evidence type="ECO:0000256" key="2">
    <source>
        <dbReference type="ARBA" id="ARBA00022795"/>
    </source>
</evidence>
<keyword evidence="3" id="KW-0810">Translation regulation</keyword>
<reference evidence="5 6" key="1">
    <citation type="journal article" date="2009" name="PLoS Genet.">
        <title>Adaptations to submarine hydrothermal environments exemplified by the genome of Nautilia profundicola.</title>
        <authorList>
            <person name="Campbell B.J."/>
            <person name="Smith J.L."/>
            <person name="Hanson T.E."/>
            <person name="Klotz M.G."/>
            <person name="Stein L.Y."/>
            <person name="Lee C.K."/>
            <person name="Wu D."/>
            <person name="Robinson J.M."/>
            <person name="Khouri H.M."/>
            <person name="Eisen J.A."/>
            <person name="Cary S.C."/>
        </authorList>
    </citation>
    <scope>NUCLEOTIDE SEQUENCE [LARGE SCALE GENOMIC DNA]</scope>
    <source>
        <strain evidence="6">ATCC BAA-1463 / DSM 18972 / AmH</strain>
    </source>
</reference>
<dbReference type="InterPro" id="IPR024046">
    <property type="entry name" value="Flagellar_assmbl_FliW_dom_sf"/>
</dbReference>
<proteinExistence type="predicted"/>
<dbReference type="InterPro" id="IPR003775">
    <property type="entry name" value="Flagellar_assembly_factor_FliW"/>
</dbReference>
<dbReference type="SUPFAM" id="SSF141457">
    <property type="entry name" value="BH3618-like"/>
    <property type="match status" value="1"/>
</dbReference>
<dbReference type="AlphaFoldDB" id="B9L989"/>
<dbReference type="STRING" id="598659.NAMH_0794"/>
<keyword evidence="1" id="KW-0963">Cytoplasm</keyword>
<evidence type="ECO:0000256" key="4">
    <source>
        <dbReference type="ARBA" id="ARBA00023186"/>
    </source>
</evidence>
<dbReference type="Gene3D" id="2.30.290.10">
    <property type="entry name" value="BH3618-like"/>
    <property type="match status" value="1"/>
</dbReference>
<dbReference type="GO" id="GO:0044780">
    <property type="term" value="P:bacterial-type flagellum assembly"/>
    <property type="evidence" value="ECO:0007669"/>
    <property type="project" value="InterPro"/>
</dbReference>
<organism evidence="5 6">
    <name type="scientific">Nautilia profundicola (strain ATCC BAA-1463 / DSM 18972 / AmH)</name>
    <dbReference type="NCBI Taxonomy" id="598659"/>
    <lineage>
        <taxon>Bacteria</taxon>
        <taxon>Pseudomonadati</taxon>
        <taxon>Campylobacterota</taxon>
        <taxon>Epsilonproteobacteria</taxon>
        <taxon>Nautiliales</taxon>
        <taxon>Nautiliaceae</taxon>
        <taxon>Nautilia</taxon>
    </lineage>
</organism>
<dbReference type="EMBL" id="CP001279">
    <property type="protein sequence ID" value="ACM93061.1"/>
    <property type="molecule type" value="Genomic_DNA"/>
</dbReference>
<dbReference type="eggNOG" id="COG1699">
    <property type="taxonomic scope" value="Bacteria"/>
</dbReference>
<name>B9L989_NAUPA</name>
<evidence type="ECO:0008006" key="7">
    <source>
        <dbReference type="Google" id="ProtNLM"/>
    </source>
</evidence>
<dbReference type="RefSeq" id="WP_015902113.1">
    <property type="nucleotide sequence ID" value="NC_012115.1"/>
</dbReference>
<dbReference type="Pfam" id="PF02623">
    <property type="entry name" value="FliW"/>
    <property type="match status" value="1"/>
</dbReference>
<keyword evidence="2" id="KW-1005">Bacterial flagellum biogenesis</keyword>
<dbReference type="PANTHER" id="PTHR39190:SF1">
    <property type="entry name" value="FLAGELLAR ASSEMBLY FACTOR FLIW"/>
    <property type="match status" value="1"/>
</dbReference>
<accession>B9L989</accession>
<dbReference type="GO" id="GO:0006417">
    <property type="term" value="P:regulation of translation"/>
    <property type="evidence" value="ECO:0007669"/>
    <property type="project" value="UniProtKB-KW"/>
</dbReference>
<evidence type="ECO:0000256" key="3">
    <source>
        <dbReference type="ARBA" id="ARBA00022845"/>
    </source>
</evidence>
<dbReference type="KEGG" id="nam:NAMH_0794"/>
<dbReference type="OrthoDB" id="5372942at2"/>
<gene>
    <name evidence="5" type="ordered locus">NAMH_0794</name>
</gene>
<keyword evidence="4" id="KW-0143">Chaperone</keyword>
<dbReference type="Proteomes" id="UP000000448">
    <property type="component" value="Chromosome"/>
</dbReference>
<evidence type="ECO:0000313" key="5">
    <source>
        <dbReference type="EMBL" id="ACM93061.1"/>
    </source>
</evidence>